<dbReference type="RefSeq" id="WP_170071147.1">
    <property type="nucleotide sequence ID" value="NZ_JABBCX010000001.1"/>
</dbReference>
<organism evidence="1 2">
    <name type="scientific">Pseudoalteromonas arctica</name>
    <dbReference type="NCBI Taxonomy" id="394751"/>
    <lineage>
        <taxon>Bacteria</taxon>
        <taxon>Pseudomonadati</taxon>
        <taxon>Pseudomonadota</taxon>
        <taxon>Gammaproteobacteria</taxon>
        <taxon>Alteromonadales</taxon>
        <taxon>Pseudoalteromonadaceae</taxon>
        <taxon>Pseudoalteromonas</taxon>
    </lineage>
</organism>
<protein>
    <recommendedName>
        <fullName evidence="3">Replication protein</fullName>
    </recommendedName>
</protein>
<sequence length="456" mass="52783">MLAFKTRPQFEWPEYPIAYPSQFYSLIELTTPKYVRGLLSKCHKSKKFIHLLGNSKSKSLTDFRIFRRDTSKFVRGVLYSTSESVDCYYTPNEFFSWPRESNLALLSANWIEIDLNDKCDPFDVRRTEAKIVPEVFNRLKLSKLPPPTGYVLSGSGGIHLYWIYNPVDAVAINKLIWQQITKSLIESFGKSDSFWHVDLMATKRISGFLRVPGSVHSRTGLHARYFGSGTKYTFDELLMCLDLCHLRKNIEKSQLEFQTSLASSPRNKIAKQPKQPGHQRYGHSIKEWWLKCINSIQNHFYKQGRVPKGKRDKTAFILFVAFQHLNKNTAFEKLTKINDELIGLSVEELVSLTRTAKTTHYKYRKETLADYLEDLFGYCPEYLNIKSKVKLSSGEIKERQKKAATDTAIKKRSNSQQLVKKAVKKITKETGNRPTQQAVALFTNLSLRTVKRYWIT</sequence>
<name>A0A7X9YEL0_9GAMM</name>
<evidence type="ECO:0000313" key="1">
    <source>
        <dbReference type="EMBL" id="NMF47385.1"/>
    </source>
</evidence>
<comment type="caution">
    <text evidence="1">The sequence shown here is derived from an EMBL/GenBank/DDBJ whole genome shotgun (WGS) entry which is preliminary data.</text>
</comment>
<gene>
    <name evidence="1" type="ORF">HHL01_04220</name>
</gene>
<dbReference type="AlphaFoldDB" id="A0A7X9YEL0"/>
<accession>A0A7X9YEL0</accession>
<dbReference type="SUPFAM" id="SSF56747">
    <property type="entry name" value="Prim-pol domain"/>
    <property type="match status" value="1"/>
</dbReference>
<evidence type="ECO:0008006" key="3">
    <source>
        <dbReference type="Google" id="ProtNLM"/>
    </source>
</evidence>
<reference evidence="1 2" key="1">
    <citation type="submission" date="2020-04" db="EMBL/GenBank/DDBJ databases">
        <title>Genome Sequencing and Assembley of Pseudoalteromonas artica.</title>
        <authorList>
            <person name="Akerly B."/>
            <person name="Cook G."/>
        </authorList>
    </citation>
    <scope>NUCLEOTIDE SEQUENCE [LARGE SCALE GENOMIC DNA]</scope>
    <source>
        <strain evidence="1 2">NEC-BIFX-0059</strain>
    </source>
</reference>
<dbReference type="EMBL" id="JABBCX010000001">
    <property type="protein sequence ID" value="NMF47385.1"/>
    <property type="molecule type" value="Genomic_DNA"/>
</dbReference>
<dbReference type="Proteomes" id="UP000519126">
    <property type="component" value="Unassembled WGS sequence"/>
</dbReference>
<evidence type="ECO:0000313" key="2">
    <source>
        <dbReference type="Proteomes" id="UP000519126"/>
    </source>
</evidence>
<proteinExistence type="predicted"/>